<dbReference type="Proteomes" id="UP000027284">
    <property type="component" value="Unassembled WGS sequence"/>
</dbReference>
<keyword evidence="2" id="KW-1185">Reference proteome</keyword>
<organism evidence="1 2">
    <name type="scientific">Thermoanaerobaculum aquaticum</name>
    <dbReference type="NCBI Taxonomy" id="1312852"/>
    <lineage>
        <taxon>Bacteria</taxon>
        <taxon>Pseudomonadati</taxon>
        <taxon>Acidobacteriota</taxon>
        <taxon>Thermoanaerobaculia</taxon>
        <taxon>Thermoanaerobaculales</taxon>
        <taxon>Thermoanaerobaculaceae</taxon>
        <taxon>Thermoanaerobaculum</taxon>
    </lineage>
</organism>
<protein>
    <submittedName>
        <fullName evidence="1">Uncharacterized protein</fullName>
    </submittedName>
</protein>
<evidence type="ECO:0000313" key="1">
    <source>
        <dbReference type="EMBL" id="KDA53251.1"/>
    </source>
</evidence>
<evidence type="ECO:0000313" key="2">
    <source>
        <dbReference type="Proteomes" id="UP000027284"/>
    </source>
</evidence>
<dbReference type="EMBL" id="JMFG01000024">
    <property type="protein sequence ID" value="KDA53251.1"/>
    <property type="molecule type" value="Genomic_DNA"/>
</dbReference>
<proteinExistence type="predicted"/>
<gene>
    <name evidence="1" type="ORF">EG19_06625</name>
</gene>
<sequence length="516" mass="54867">MVLAGGTLPKNESAVQPPQGTAFTLALQRLLSAVSSELPESLRVFYGFSPQPTATATAFAHTVLLLLPESAPTSAVDAARTAATAWLLAQKSPAGPQPGVGELLLRVAESLAWLGSLALASTPPELLPIGEWVEPKAVAPALEAFLRQSLDSREPYRIRRARLREITLPGRASPELAQAAAFLVESFGQPDQARREPMTLLQAWAENQGKRFPPPPRLLRAALAEPARFGLAKKPEDEDSTVLASDEALRAAWALPPSQELPPGAPTEAVRIWQARRRSQGLPTPAPAGVVRGQGFLLAKPELPGFAVVWETGEREELLLFWPRWVLAPQLDPSGEDLLLVDSQGIWRVSLTGEGVEQVQAGDLRALAVSPSGKTLAALAWPSRELRLLPAGRALPGVFGFCWLYEELLVASDGQEVHMVSPEQQESRAIPLACSGALACAGGKLVAAVGHPCPPALVRAELPTGEMLTLMKLPQPAADVVPMGESLVFLTADGVFVLSKDGNVKRVDRGLALGGS</sequence>
<dbReference type="SUPFAM" id="SSF82171">
    <property type="entry name" value="DPP6 N-terminal domain-like"/>
    <property type="match status" value="1"/>
</dbReference>
<name>A0A062XYP8_9BACT</name>
<comment type="caution">
    <text evidence="1">The sequence shown here is derived from an EMBL/GenBank/DDBJ whole genome shotgun (WGS) entry which is preliminary data.</text>
</comment>
<reference evidence="1 2" key="1">
    <citation type="submission" date="2014-04" db="EMBL/GenBank/DDBJ databases">
        <title>The Genome Sequence of Thermoanaerobaculum aquaticum MP-01, The First Cultivated Group 23 Acidobacterium.</title>
        <authorList>
            <person name="Stamps B.W."/>
            <person name="Losey N.A."/>
            <person name="Lawson P.A."/>
            <person name="Stevenson B.S."/>
        </authorList>
    </citation>
    <scope>NUCLEOTIDE SEQUENCE [LARGE SCALE GENOMIC DNA]</scope>
    <source>
        <strain evidence="1 2">MP-01</strain>
    </source>
</reference>
<dbReference type="AlphaFoldDB" id="A0A062XYP8"/>
<dbReference type="STRING" id="1312852.EG19_06625"/>
<accession>A0A062XYP8</accession>